<dbReference type="AlphaFoldDB" id="F6FRB2"/>
<dbReference type="RefSeq" id="WP_013837367.1">
    <property type="nucleotide sequence ID" value="NC_015588.1"/>
</dbReference>
<name>F6FRB2_ISOV2</name>
<keyword evidence="3" id="KW-1185">Reference proteome</keyword>
<dbReference type="eggNOG" id="ENOG5030NMX">
    <property type="taxonomic scope" value="Bacteria"/>
</dbReference>
<protein>
    <submittedName>
        <fullName evidence="2">Uncharacterized protein</fullName>
    </submittedName>
</protein>
<keyword evidence="1" id="KW-0175">Coiled coil</keyword>
<feature type="coiled-coil region" evidence="1">
    <location>
        <begin position="101"/>
        <end position="157"/>
    </location>
</feature>
<evidence type="ECO:0000313" key="3">
    <source>
        <dbReference type="Proteomes" id="UP000009236"/>
    </source>
</evidence>
<organism evidence="3">
    <name type="scientific">Isoptericola variabilis (strain 225)</name>
    <dbReference type="NCBI Taxonomy" id="743718"/>
    <lineage>
        <taxon>Bacteria</taxon>
        <taxon>Bacillati</taxon>
        <taxon>Actinomycetota</taxon>
        <taxon>Actinomycetes</taxon>
        <taxon>Micrococcales</taxon>
        <taxon>Promicromonosporaceae</taxon>
        <taxon>Isoptericola</taxon>
    </lineage>
</organism>
<reference evidence="2 3" key="1">
    <citation type="submission" date="2011-05" db="EMBL/GenBank/DDBJ databases">
        <title>Complete sequence of Isoptericola variabilis 225.</title>
        <authorList>
            <consortium name="US DOE Joint Genome Institute"/>
            <person name="Lucas S."/>
            <person name="Han J."/>
            <person name="Lapidus A."/>
            <person name="Cheng J.-F."/>
            <person name="Goodwin L."/>
            <person name="Pitluck S."/>
            <person name="Peters L."/>
            <person name="Mikhailova N."/>
            <person name="Zeytun A."/>
            <person name="Han C."/>
            <person name="Tapia R."/>
            <person name="Land M."/>
            <person name="Hauser L."/>
            <person name="Kyrpides N."/>
            <person name="Ivanova N."/>
            <person name="Pagani I."/>
            <person name="Siebers A."/>
            <person name="Allgaier M."/>
            <person name="Thelen M."/>
            <person name="Hugenholtz P."/>
            <person name="Gladden J."/>
            <person name="Woyke T."/>
        </authorList>
    </citation>
    <scope>NUCLEOTIDE SEQUENCE [LARGE SCALE GENOMIC DNA]</scope>
    <source>
        <strain evidence="3">225</strain>
    </source>
</reference>
<accession>F6FRB2</accession>
<dbReference type="EMBL" id="CP002810">
    <property type="protein sequence ID" value="AEG42972.1"/>
    <property type="molecule type" value="Genomic_DNA"/>
</dbReference>
<gene>
    <name evidence="2" type="ordered locus">Isova_0162</name>
</gene>
<dbReference type="KEGG" id="iva:Isova_0162"/>
<evidence type="ECO:0000256" key="1">
    <source>
        <dbReference type="SAM" id="Coils"/>
    </source>
</evidence>
<evidence type="ECO:0000313" key="2">
    <source>
        <dbReference type="EMBL" id="AEG42972.1"/>
    </source>
</evidence>
<sequence length="712" mass="74349">MRDVEFAPLLGVPLRLERVGAAAAHAAAVLEDARASTGSVGGRLEGQRSVAVTTARARLSDVGTWLGMCAGVLAEAATTLRRHAAVLADLQQAALLAISRRDDALERERRAQAELEEARRSTWNALGQDLAATALRIPAAERAMAEARADVLAAEAQWRRARDAKAAESVRAATALSALGDVRLVTASVAAGMRVPQVTASWERGLHAASLAATAAWNGSSRDRSAASAELRRLLAEVGRDPAFWTAFWDQVTPEELYRAVGIRPVEPSLAEGLADGVRLWAAGASEAELETFGRALVEDLGDHELGLDARAALAALLLAPALPGAVHRSAAEALVERRTSRPGDPVDVVRLEPLITAVATGLLLRPHEAFEHLAPADDALAAERARAWFGVAPPGGWPDGGAAVAGALAAAVLHGSGSSSRSDQARAATLVSHATHELPRGLLSEPPPSDLASVRIVRAYEPYVPVFGDAVRSADKNGPPRPAGVVDDFTLADGVVEDLPVVVQPDLDAFALRDVISATSRTEAGAGAWLGSADRYHDAMLDLAFGTSAPEGISEGDQGNIVRESLRDAASVAGALQLETIRTAQREQAVIDGAASGAVFLANVAIAKVPMPPVASTSTSTATGTVIDGFVPDRLGPAREAVLEKEAQLRQHYVGRAYAAAVDHDVDHGMTYAEAVDERTELAPGSGDVSDAFGSTYNAMSDLRRELGENP</sequence>
<dbReference type="Proteomes" id="UP000009236">
    <property type="component" value="Chromosome"/>
</dbReference>
<dbReference type="STRING" id="743718.Isova_0162"/>
<proteinExistence type="predicted"/>
<dbReference type="HOGENOM" id="CLU_364816_0_0_11"/>